<dbReference type="EMBL" id="AESD01000450">
    <property type="protein sequence ID" value="EHJ12238.1"/>
    <property type="molecule type" value="Genomic_DNA"/>
</dbReference>
<organism evidence="2 3">
    <name type="scientific">Crocosphaera watsonii WH 0003</name>
    <dbReference type="NCBI Taxonomy" id="423471"/>
    <lineage>
        <taxon>Bacteria</taxon>
        <taxon>Bacillati</taxon>
        <taxon>Cyanobacteriota</taxon>
        <taxon>Cyanophyceae</taxon>
        <taxon>Oscillatoriophycideae</taxon>
        <taxon>Chroococcales</taxon>
        <taxon>Aphanothecaceae</taxon>
        <taxon>Crocosphaera</taxon>
    </lineage>
</organism>
<dbReference type="Pfam" id="PF12766">
    <property type="entry name" value="Pyridox_oxase_2"/>
    <property type="match status" value="1"/>
</dbReference>
<dbReference type="NCBIfam" id="TIGR04026">
    <property type="entry name" value="PPOX_FMN_cyano"/>
    <property type="match status" value="1"/>
</dbReference>
<dbReference type="PANTHER" id="PTHR28243:SF1">
    <property type="entry name" value="PYRIDOXAMINE 5'-PHOSPHATE OXIDASE ALR4036 FAMILY FMN-BINDING DOMAIN-CONTAINING PROTEIN"/>
    <property type="match status" value="1"/>
</dbReference>
<dbReference type="InterPro" id="IPR024015">
    <property type="entry name" value="Pyridox_Oxase_FMN-dep_Alr4036"/>
</dbReference>
<evidence type="ECO:0000313" key="2">
    <source>
        <dbReference type="EMBL" id="EHJ12238.1"/>
    </source>
</evidence>
<accession>G5J6E0</accession>
<dbReference type="PANTHER" id="PTHR28243">
    <property type="entry name" value="AGL049CP"/>
    <property type="match status" value="1"/>
</dbReference>
<dbReference type="Proteomes" id="UP000003477">
    <property type="component" value="Unassembled WGS sequence"/>
</dbReference>
<dbReference type="PATRIC" id="fig|423471.3.peg.2859"/>
<evidence type="ECO:0000259" key="1">
    <source>
        <dbReference type="Pfam" id="PF12766"/>
    </source>
</evidence>
<feature type="domain" description="Pyridoxamine 5'-phosphate oxidase Alr4036 family FMN-binding" evidence="1">
    <location>
        <begin position="6"/>
        <end position="98"/>
    </location>
</feature>
<dbReference type="InterPro" id="IPR024624">
    <property type="entry name" value="Pyridox_Oxase_Alr4036_FMN-bd"/>
</dbReference>
<dbReference type="GO" id="GO:0010181">
    <property type="term" value="F:FMN binding"/>
    <property type="evidence" value="ECO:0007669"/>
    <property type="project" value="InterPro"/>
</dbReference>
<proteinExistence type="predicted"/>
<dbReference type="GeneID" id="88766641"/>
<evidence type="ECO:0000313" key="3">
    <source>
        <dbReference type="Proteomes" id="UP000003477"/>
    </source>
</evidence>
<reference evidence="2 3" key="1">
    <citation type="journal article" date="2011" name="Front. Microbiol.">
        <title>Two Strains of Crocosphaera watsonii with Highly Conserved Genomes are Distinguished by Strain-Specific Features.</title>
        <authorList>
            <person name="Bench S.R."/>
            <person name="Ilikchyan I.N."/>
            <person name="Tripp H.J."/>
            <person name="Zehr J.P."/>
        </authorList>
    </citation>
    <scope>NUCLEOTIDE SEQUENCE [LARGE SCALE GENOMIC DNA]</scope>
    <source>
        <strain evidence="2 3">WH 0003</strain>
    </source>
</reference>
<dbReference type="Gene3D" id="2.30.110.10">
    <property type="entry name" value="Electron Transport, Fmn-binding Protein, Chain A"/>
    <property type="match status" value="1"/>
</dbReference>
<dbReference type="AlphaFoldDB" id="G5J6E0"/>
<name>G5J6E0_CROWT</name>
<sequence>MTEKLSPWRSILSRALHRNRSLPNARYFQLATVDFGGKPTNRTVVFRGFLDQSNQLQIITDRRSEKINHINDDPCSEICWYFPKTREQFRFSGNLTIIGENHENQTPRLTIWQKLSDSAKQQFTWPYPGINLTENKQDFIQEKPLTNQPLSNFILLLFNAEKVDHLELKGNPHQRTLYYLDNEKNWITQAVNP</sequence>
<dbReference type="InterPro" id="IPR012349">
    <property type="entry name" value="Split_barrel_FMN-bd"/>
</dbReference>
<dbReference type="SUPFAM" id="SSF50475">
    <property type="entry name" value="FMN-binding split barrel"/>
    <property type="match status" value="1"/>
</dbReference>
<gene>
    <name evidence="2" type="ORF">CWATWH0003_3042</name>
</gene>
<dbReference type="RefSeq" id="WP_007311154.1">
    <property type="nucleotide sequence ID" value="NZ_AESD01000450.1"/>
</dbReference>
<protein>
    <submittedName>
        <fullName evidence="2">Pyridoxamine 5'-phosphate oxidase-related, FMN-binding protein</fullName>
    </submittedName>
</protein>
<comment type="caution">
    <text evidence="2">The sequence shown here is derived from an EMBL/GenBank/DDBJ whole genome shotgun (WGS) entry which is preliminary data.</text>
</comment>